<dbReference type="Proteomes" id="UP000249341">
    <property type="component" value="Unassembled WGS sequence"/>
</dbReference>
<evidence type="ECO:0000256" key="1">
    <source>
        <dbReference type="ARBA" id="ARBA00023125"/>
    </source>
</evidence>
<sequence length="224" mass="24421">MSQATITHGVFFSPQGRDLPRGRHALQPAAVQAAHRERIMAAFAELVAEHGLTSVTVADVVKRAAVSRTAFYGLFGDLPSCADAAYQRFIEVLLDRVSAAATASHDWPALIPSVIDAYLDTVAADLVVTRAMMLEMDSAGRSARDRRRQALAVIAQFLHDRHTFWIAKDDTLGPLPAEAFLGFVYTLRQLACDLLDEHAEPDLRALREPMIRWVSASVLGAASA</sequence>
<evidence type="ECO:0000259" key="3">
    <source>
        <dbReference type="PROSITE" id="PS50977"/>
    </source>
</evidence>
<keyword evidence="5" id="KW-1185">Reference proteome</keyword>
<feature type="domain" description="HTH tetR-type" evidence="3">
    <location>
        <begin position="33"/>
        <end position="93"/>
    </location>
</feature>
<dbReference type="RefSeq" id="WP_111653476.1">
    <property type="nucleotide sequence ID" value="NZ_JACHWI010000002.1"/>
</dbReference>
<evidence type="ECO:0000313" key="5">
    <source>
        <dbReference type="Proteomes" id="UP000249341"/>
    </source>
</evidence>
<dbReference type="SUPFAM" id="SSF46689">
    <property type="entry name" value="Homeodomain-like"/>
    <property type="match status" value="1"/>
</dbReference>
<dbReference type="GO" id="GO:0003677">
    <property type="term" value="F:DNA binding"/>
    <property type="evidence" value="ECO:0007669"/>
    <property type="project" value="UniProtKB-UniRule"/>
</dbReference>
<dbReference type="PROSITE" id="PS50977">
    <property type="entry name" value="HTH_TETR_2"/>
    <property type="match status" value="1"/>
</dbReference>
<dbReference type="AlphaFoldDB" id="A0A327Z1U6"/>
<feature type="DNA-binding region" description="H-T-H motif" evidence="2">
    <location>
        <begin position="56"/>
        <end position="75"/>
    </location>
</feature>
<dbReference type="Gene3D" id="1.10.357.10">
    <property type="entry name" value="Tetracycline Repressor, domain 2"/>
    <property type="match status" value="1"/>
</dbReference>
<keyword evidence="1 2" id="KW-0238">DNA-binding</keyword>
<protein>
    <submittedName>
        <fullName evidence="4">TetR family transcriptional regulator</fullName>
    </submittedName>
</protein>
<dbReference type="InterPro" id="IPR009057">
    <property type="entry name" value="Homeodomain-like_sf"/>
</dbReference>
<dbReference type="EMBL" id="QLMJ01000020">
    <property type="protein sequence ID" value="RAK28415.1"/>
    <property type="molecule type" value="Genomic_DNA"/>
</dbReference>
<dbReference type="OrthoDB" id="3867339at2"/>
<gene>
    <name evidence="4" type="ORF">B0I29_120183</name>
</gene>
<organism evidence="4 5">
    <name type="scientific">Actinoplanes lutulentus</name>
    <dbReference type="NCBI Taxonomy" id="1287878"/>
    <lineage>
        <taxon>Bacteria</taxon>
        <taxon>Bacillati</taxon>
        <taxon>Actinomycetota</taxon>
        <taxon>Actinomycetes</taxon>
        <taxon>Micromonosporales</taxon>
        <taxon>Micromonosporaceae</taxon>
        <taxon>Actinoplanes</taxon>
    </lineage>
</organism>
<dbReference type="Pfam" id="PF00440">
    <property type="entry name" value="TetR_N"/>
    <property type="match status" value="1"/>
</dbReference>
<proteinExistence type="predicted"/>
<dbReference type="InterPro" id="IPR001647">
    <property type="entry name" value="HTH_TetR"/>
</dbReference>
<evidence type="ECO:0000256" key="2">
    <source>
        <dbReference type="PROSITE-ProRule" id="PRU00335"/>
    </source>
</evidence>
<accession>A0A327Z1U6</accession>
<name>A0A327Z1U6_9ACTN</name>
<comment type="caution">
    <text evidence="4">The sequence shown here is derived from an EMBL/GenBank/DDBJ whole genome shotgun (WGS) entry which is preliminary data.</text>
</comment>
<reference evidence="4 5" key="1">
    <citation type="submission" date="2018-06" db="EMBL/GenBank/DDBJ databases">
        <title>Genomic Encyclopedia of Type Strains, Phase III (KMG-III): the genomes of soil and plant-associated and newly described type strains.</title>
        <authorList>
            <person name="Whitman W."/>
        </authorList>
    </citation>
    <scope>NUCLEOTIDE SEQUENCE [LARGE SCALE GENOMIC DNA]</scope>
    <source>
        <strain evidence="4 5">CGMCC 4.7090</strain>
    </source>
</reference>
<evidence type="ECO:0000313" key="4">
    <source>
        <dbReference type="EMBL" id="RAK28415.1"/>
    </source>
</evidence>